<dbReference type="eggNOG" id="COG0286">
    <property type="taxonomic scope" value="Bacteria"/>
</dbReference>
<evidence type="ECO:0000313" key="3">
    <source>
        <dbReference type="Proteomes" id="UP000002287"/>
    </source>
</evidence>
<dbReference type="Gene3D" id="3.40.50.150">
    <property type="entry name" value="Vaccinia Virus protein VP39"/>
    <property type="match status" value="1"/>
</dbReference>
<reference evidence="3" key="1">
    <citation type="submission" date="2007-03" db="EMBL/GenBank/DDBJ databases">
        <title>Complete sequence of chromosome 1 of Burkholderia vietnamiensis G4.</title>
        <authorList>
            <consortium name="US DOE Joint Genome Institute"/>
            <person name="Copeland A."/>
            <person name="Lucas S."/>
            <person name="Lapidus A."/>
            <person name="Barry K."/>
            <person name="Detter J.C."/>
            <person name="Glavina del Rio T."/>
            <person name="Hammon N."/>
            <person name="Israni S."/>
            <person name="Dalin E."/>
            <person name="Tice H."/>
            <person name="Pitluck S."/>
            <person name="Chain P."/>
            <person name="Malfatti S."/>
            <person name="Shin M."/>
            <person name="Vergez L."/>
            <person name="Schmutz J."/>
            <person name="Larimer F."/>
            <person name="Land M."/>
            <person name="Hauser L."/>
            <person name="Kyrpides N."/>
            <person name="Tiedje J."/>
            <person name="Richardson P."/>
        </authorList>
    </citation>
    <scope>NUCLEOTIDE SEQUENCE [LARGE SCALE GENOMIC DNA]</scope>
    <source>
        <strain evidence="3">G4 / LMG 22486</strain>
    </source>
</reference>
<organism evidence="2 3">
    <name type="scientific">Burkholderia vietnamiensis (strain G4 / LMG 22486)</name>
    <name type="common">Burkholderia cepacia (strain R1808)</name>
    <dbReference type="NCBI Taxonomy" id="269482"/>
    <lineage>
        <taxon>Bacteria</taxon>
        <taxon>Pseudomonadati</taxon>
        <taxon>Pseudomonadota</taxon>
        <taxon>Betaproteobacteria</taxon>
        <taxon>Burkholderiales</taxon>
        <taxon>Burkholderiaceae</taxon>
        <taxon>Burkholderia</taxon>
        <taxon>Burkholderia cepacia complex</taxon>
    </lineage>
</organism>
<evidence type="ECO:0008006" key="4">
    <source>
        <dbReference type="Google" id="ProtNLM"/>
    </source>
</evidence>
<feature type="region of interest" description="Disordered" evidence="1">
    <location>
        <begin position="1"/>
        <end position="23"/>
    </location>
</feature>
<name>A4JFQ2_BURVG</name>
<evidence type="ECO:0000256" key="1">
    <source>
        <dbReference type="SAM" id="MobiDB-lite"/>
    </source>
</evidence>
<accession>A4JFQ2</accession>
<proteinExistence type="predicted"/>
<evidence type="ECO:0000313" key="2">
    <source>
        <dbReference type="EMBL" id="ABO55105.1"/>
    </source>
</evidence>
<sequence length="282" mass="30274">MHSQNSTDSTRRALHGNTANVSASNRANAPMAHELFGRITDFACRNPLADTPKAVLDDIVQLHFNLLSEIAPVVCMNGWAWFHPDHLVELDRYKGHDLAWQELVALSQDFTTVLGTSEPFVDLVGAFYNEAIAPKRAIALGQFLTPPSLARAVDAFVSEPSAASAPEPGDPSHFADLCCGAGALALAHLSGVLGREGKTALAPMHVLIADVDPAMAKLAAVQVAFSALFHQAPLCRLRVQCGDLIADYIKSERQTLMLDLVFDRDRLFGGPVASLAQIAGTR</sequence>
<dbReference type="HOGENOM" id="CLU_1007135_0_0_4"/>
<gene>
    <name evidence="2" type="ordered locus">Bcep1808_2103</name>
</gene>
<dbReference type="SUPFAM" id="SSF53335">
    <property type="entry name" value="S-adenosyl-L-methionine-dependent methyltransferases"/>
    <property type="match status" value="1"/>
</dbReference>
<dbReference type="KEGG" id="bvi:Bcep1808_2103"/>
<protein>
    <recommendedName>
        <fullName evidence="4">DNA methylase adenine-specific domain-containing protein</fullName>
    </recommendedName>
</protein>
<dbReference type="EMBL" id="CP000614">
    <property type="protein sequence ID" value="ABO55105.1"/>
    <property type="molecule type" value="Genomic_DNA"/>
</dbReference>
<dbReference type="InterPro" id="IPR029063">
    <property type="entry name" value="SAM-dependent_MTases_sf"/>
</dbReference>
<dbReference type="AlphaFoldDB" id="A4JFQ2"/>
<dbReference type="Proteomes" id="UP000002287">
    <property type="component" value="Chromosome 1"/>
</dbReference>